<name>A0A564YIF5_HYMDI</name>
<reference evidence="1 2" key="1">
    <citation type="submission" date="2019-07" db="EMBL/GenBank/DDBJ databases">
        <authorList>
            <person name="Jastrzebski P J."/>
            <person name="Paukszto L."/>
            <person name="Jastrzebski P J."/>
        </authorList>
    </citation>
    <scope>NUCLEOTIDE SEQUENCE [LARGE SCALE GENOMIC DNA]</scope>
    <source>
        <strain evidence="1 2">WMS-il1</strain>
    </source>
</reference>
<evidence type="ECO:0000313" key="1">
    <source>
        <dbReference type="EMBL" id="VUZ46739.1"/>
    </source>
</evidence>
<organism evidence="1 2">
    <name type="scientific">Hymenolepis diminuta</name>
    <name type="common">Rat tapeworm</name>
    <dbReference type="NCBI Taxonomy" id="6216"/>
    <lineage>
        <taxon>Eukaryota</taxon>
        <taxon>Metazoa</taxon>
        <taxon>Spiralia</taxon>
        <taxon>Lophotrochozoa</taxon>
        <taxon>Platyhelminthes</taxon>
        <taxon>Cestoda</taxon>
        <taxon>Eucestoda</taxon>
        <taxon>Cyclophyllidea</taxon>
        <taxon>Hymenolepididae</taxon>
        <taxon>Hymenolepis</taxon>
    </lineage>
</organism>
<sequence length="89" mass="10258">ALLTIFPRLYLTTENADDFISKRLRDSTSLIQAVDLLSLADELAFIDFSKVWGETLASLSKKLNDQTLHRFRVFTYDDFEAQNSLELKL</sequence>
<evidence type="ECO:0000313" key="2">
    <source>
        <dbReference type="Proteomes" id="UP000321570"/>
    </source>
</evidence>
<feature type="non-terminal residue" evidence="1">
    <location>
        <position position="1"/>
    </location>
</feature>
<protein>
    <submittedName>
        <fullName evidence="1">Uncharacterized protein</fullName>
    </submittedName>
</protein>
<proteinExistence type="predicted"/>
<feature type="non-terminal residue" evidence="1">
    <location>
        <position position="89"/>
    </location>
</feature>
<dbReference type="EMBL" id="CABIJS010000222">
    <property type="protein sequence ID" value="VUZ46739.1"/>
    <property type="molecule type" value="Genomic_DNA"/>
</dbReference>
<dbReference type="Proteomes" id="UP000321570">
    <property type="component" value="Unassembled WGS sequence"/>
</dbReference>
<accession>A0A564YIF5</accession>
<gene>
    <name evidence="1" type="ORF">WMSIL1_LOCUS6523</name>
</gene>
<dbReference type="AlphaFoldDB" id="A0A564YIF5"/>
<keyword evidence="2" id="KW-1185">Reference proteome</keyword>